<keyword evidence="5" id="KW-0560">Oxidoreductase</keyword>
<dbReference type="Pfam" id="PF00067">
    <property type="entry name" value="p450"/>
    <property type="match status" value="1"/>
</dbReference>
<dbReference type="EMBL" id="PVNS01000002">
    <property type="protein sequence ID" value="PRO66774.1"/>
    <property type="molecule type" value="Genomic_DNA"/>
</dbReference>
<dbReference type="GO" id="GO:0020037">
    <property type="term" value="F:heme binding"/>
    <property type="evidence" value="ECO:0007669"/>
    <property type="project" value="InterPro"/>
</dbReference>
<dbReference type="GO" id="GO:0016125">
    <property type="term" value="P:sterol metabolic process"/>
    <property type="evidence" value="ECO:0007669"/>
    <property type="project" value="TreeGrafter"/>
</dbReference>
<keyword evidence="7" id="KW-0503">Monooxygenase</keyword>
<protein>
    <submittedName>
        <fullName evidence="8">Cytochrome P450</fullName>
    </submittedName>
</protein>
<dbReference type="Gene3D" id="1.10.630.10">
    <property type="entry name" value="Cytochrome P450"/>
    <property type="match status" value="1"/>
</dbReference>
<evidence type="ECO:0000313" key="8">
    <source>
        <dbReference type="EMBL" id="PRO66774.1"/>
    </source>
</evidence>
<keyword evidence="9" id="KW-1185">Reference proteome</keyword>
<name>A0A2P6MKG8_ALKUR</name>
<evidence type="ECO:0000256" key="3">
    <source>
        <dbReference type="ARBA" id="ARBA00022617"/>
    </source>
</evidence>
<dbReference type="AlphaFoldDB" id="A0A2P6MKG8"/>
<comment type="caution">
    <text evidence="8">The sequence shown here is derived from an EMBL/GenBank/DDBJ whole genome shotgun (WGS) entry which is preliminary data.</text>
</comment>
<evidence type="ECO:0000256" key="1">
    <source>
        <dbReference type="ARBA" id="ARBA00001971"/>
    </source>
</evidence>
<keyword evidence="3" id="KW-0349">Heme</keyword>
<evidence type="ECO:0000256" key="2">
    <source>
        <dbReference type="ARBA" id="ARBA00010617"/>
    </source>
</evidence>
<gene>
    <name evidence="8" type="ORF">C6I21_02280</name>
</gene>
<dbReference type="GO" id="GO:0016705">
    <property type="term" value="F:oxidoreductase activity, acting on paired donors, with incorporation or reduction of molecular oxygen"/>
    <property type="evidence" value="ECO:0007669"/>
    <property type="project" value="InterPro"/>
</dbReference>
<accession>A0A2P6MKG8</accession>
<evidence type="ECO:0000256" key="4">
    <source>
        <dbReference type="ARBA" id="ARBA00022723"/>
    </source>
</evidence>
<dbReference type="SUPFAM" id="SSF48264">
    <property type="entry name" value="Cytochrome P450"/>
    <property type="match status" value="1"/>
</dbReference>
<evidence type="ECO:0000256" key="7">
    <source>
        <dbReference type="ARBA" id="ARBA00023033"/>
    </source>
</evidence>
<reference evidence="8 9" key="1">
    <citation type="submission" date="2018-03" db="EMBL/GenBank/DDBJ databases">
        <title>Bacillus urumqiensis sp. nov., a moderately haloalkaliphilic bacterium isolated from a salt lake.</title>
        <authorList>
            <person name="Zhao B."/>
            <person name="Liao Z."/>
        </authorList>
    </citation>
    <scope>NUCLEOTIDE SEQUENCE [LARGE SCALE GENOMIC DNA]</scope>
    <source>
        <strain evidence="8 9">BZ-SZ-XJ18</strain>
    </source>
</reference>
<comment type="cofactor">
    <cofactor evidence="1">
        <name>heme</name>
        <dbReference type="ChEBI" id="CHEBI:30413"/>
    </cofactor>
</comment>
<dbReference type="CDD" id="cd11067">
    <property type="entry name" value="CYP152"/>
    <property type="match status" value="1"/>
</dbReference>
<evidence type="ECO:0000256" key="6">
    <source>
        <dbReference type="ARBA" id="ARBA00023004"/>
    </source>
</evidence>
<evidence type="ECO:0000313" key="9">
    <source>
        <dbReference type="Proteomes" id="UP000243650"/>
    </source>
</evidence>
<dbReference type="Proteomes" id="UP000243650">
    <property type="component" value="Unassembled WGS sequence"/>
</dbReference>
<keyword evidence="6" id="KW-0408">Iron</keyword>
<evidence type="ECO:0000256" key="5">
    <source>
        <dbReference type="ARBA" id="ARBA00023002"/>
    </source>
</evidence>
<dbReference type="PANTHER" id="PTHR24286:SF24">
    <property type="entry name" value="LANOSTEROL 14-ALPHA DEMETHYLASE"/>
    <property type="match status" value="1"/>
</dbReference>
<dbReference type="InterPro" id="IPR001128">
    <property type="entry name" value="Cyt_P450"/>
</dbReference>
<keyword evidence="4" id="KW-0479">Metal-binding</keyword>
<comment type="similarity">
    <text evidence="2">Belongs to the cytochrome P450 family.</text>
</comment>
<proteinExistence type="inferred from homology"/>
<dbReference type="GO" id="GO:0005506">
    <property type="term" value="F:iron ion binding"/>
    <property type="evidence" value="ECO:0007669"/>
    <property type="project" value="InterPro"/>
</dbReference>
<dbReference type="OrthoDB" id="9764248at2"/>
<dbReference type="PANTHER" id="PTHR24286">
    <property type="entry name" value="CYTOCHROME P450 26"/>
    <property type="match status" value="1"/>
</dbReference>
<dbReference type="GO" id="GO:0004497">
    <property type="term" value="F:monooxygenase activity"/>
    <property type="evidence" value="ECO:0007669"/>
    <property type="project" value="UniProtKB-KW"/>
</dbReference>
<organism evidence="8 9">
    <name type="scientific">Alkalicoccus urumqiensis</name>
    <name type="common">Bacillus urumqiensis</name>
    <dbReference type="NCBI Taxonomy" id="1548213"/>
    <lineage>
        <taxon>Bacteria</taxon>
        <taxon>Bacillati</taxon>
        <taxon>Bacillota</taxon>
        <taxon>Bacilli</taxon>
        <taxon>Bacillales</taxon>
        <taxon>Bacillaceae</taxon>
        <taxon>Alkalicoccus</taxon>
    </lineage>
</organism>
<sequence>MSNRTGFTQCERGCCRVGKFTRAPRARGLDNTHLLLKEGFTFLSDRHNELKSDIFETRLVGKKALCITGAEAAEKFYDSSLFIRKNAVPSVISQSLLGKGIHGMDGEDHLHRKRMFLSMMTPERVEDIKDIFLEELDRRAGEWEKMPSIHMYDELREILVRTGCRWGGVPLSDAEAPQRTEEMSLMVDSFGSLGRMKEGKKARESQEKWLEGIIRDVRSGKLTPHPQTAAYITAHYRTPSGKKLSARDAGIELNNAIRPLLATAYFLVFGLLAMHQFPGEKEKIAQDQNNYSHKFSQEVRRYYPFAPAMAAKVRKSFSWRNVEFKKGTLVVLDFYGTNHHRDSWNSPETFQPERFNNWQGSPFSFVPQGGGDHHSGHRCAGEWLTVIVMKAFFRYMSTGLDYHVPEQNLSWSLHRVPTIPEDGFRITNVQRTPGTAALLQKEEASQTVIKS</sequence>
<dbReference type="InterPro" id="IPR036396">
    <property type="entry name" value="Cyt_P450_sf"/>
</dbReference>